<keyword evidence="3" id="KW-1185">Reference proteome</keyword>
<evidence type="ECO:0000313" key="3">
    <source>
        <dbReference type="Proteomes" id="UP000812287"/>
    </source>
</evidence>
<dbReference type="AlphaFoldDB" id="A0A9P7W3R0"/>
<sequence>MGLLNQNIVPCFGRKSPVYVSGKGPLSLLAIAGALDLSFHFKFFSWQYSNLAFSFRYNALRGPCLIYVTTVFASERYPPQIVKNCQFVRTSSIISISLQFEFIAPMSTITSGNNLLHVRDVQDPGDAGPVQPQSREKDLEEERTYRYSVGLVLLSSSFNSNNGGDTDKNCGDSECKDAPAHSSETGFDSADVVILEPNGLNTTITTASTCNIVAPGGESQKMTVSPSNLDFSSSFNSDLDEYGAEITGPSLEWIRKLTGRSDYLIWGYVEVEIKKRGIVNALITELTSRGAMPLFSGLTCCKSIVPFGLLIDAQSLPGTYRP</sequence>
<protein>
    <submittedName>
        <fullName evidence="2">Uncharacterized protein</fullName>
    </submittedName>
</protein>
<evidence type="ECO:0000313" key="2">
    <source>
        <dbReference type="EMBL" id="KAG7451425.1"/>
    </source>
</evidence>
<proteinExistence type="predicted"/>
<dbReference type="EMBL" id="MU250525">
    <property type="protein sequence ID" value="KAG7451425.1"/>
    <property type="molecule type" value="Genomic_DNA"/>
</dbReference>
<gene>
    <name evidence="2" type="ORF">BT62DRAFT_990990</name>
</gene>
<name>A0A9P7W3R0_9AGAR</name>
<accession>A0A9P7W3R0</accession>
<dbReference type="Proteomes" id="UP000812287">
    <property type="component" value="Unassembled WGS sequence"/>
</dbReference>
<feature type="region of interest" description="Disordered" evidence="1">
    <location>
        <begin position="120"/>
        <end position="141"/>
    </location>
</feature>
<comment type="caution">
    <text evidence="2">The sequence shown here is derived from an EMBL/GenBank/DDBJ whole genome shotgun (WGS) entry which is preliminary data.</text>
</comment>
<organism evidence="2 3">
    <name type="scientific">Guyanagaster necrorhizus</name>
    <dbReference type="NCBI Taxonomy" id="856835"/>
    <lineage>
        <taxon>Eukaryota</taxon>
        <taxon>Fungi</taxon>
        <taxon>Dikarya</taxon>
        <taxon>Basidiomycota</taxon>
        <taxon>Agaricomycotina</taxon>
        <taxon>Agaricomycetes</taxon>
        <taxon>Agaricomycetidae</taxon>
        <taxon>Agaricales</taxon>
        <taxon>Marasmiineae</taxon>
        <taxon>Physalacriaceae</taxon>
        <taxon>Guyanagaster</taxon>
    </lineage>
</organism>
<reference evidence="2" key="1">
    <citation type="submission" date="2020-11" db="EMBL/GenBank/DDBJ databases">
        <title>Adaptations for nitrogen fixation in a non-lichenized fungal sporocarp promotes dispersal by wood-feeding termites.</title>
        <authorList>
            <consortium name="DOE Joint Genome Institute"/>
            <person name="Koch R.A."/>
            <person name="Yoon G."/>
            <person name="Arayal U."/>
            <person name="Lail K."/>
            <person name="Amirebrahimi M."/>
            <person name="Labutti K."/>
            <person name="Lipzen A."/>
            <person name="Riley R."/>
            <person name="Barry K."/>
            <person name="Henrissat B."/>
            <person name="Grigoriev I.V."/>
            <person name="Herr J.R."/>
            <person name="Aime M.C."/>
        </authorList>
    </citation>
    <scope>NUCLEOTIDE SEQUENCE</scope>
    <source>
        <strain evidence="2">MCA 3950</strain>
    </source>
</reference>
<dbReference type="RefSeq" id="XP_043044925.1">
    <property type="nucleotide sequence ID" value="XM_043190261.1"/>
</dbReference>
<dbReference type="GeneID" id="66112558"/>
<evidence type="ECO:0000256" key="1">
    <source>
        <dbReference type="SAM" id="MobiDB-lite"/>
    </source>
</evidence>